<proteinExistence type="predicted"/>
<dbReference type="EMBL" id="JBHFFA010000002">
    <property type="protein sequence ID" value="KAL2641744.1"/>
    <property type="molecule type" value="Genomic_DNA"/>
</dbReference>
<gene>
    <name evidence="1" type="ORF">R1flu_009331</name>
</gene>
<organism evidence="1 2">
    <name type="scientific">Riccia fluitans</name>
    <dbReference type="NCBI Taxonomy" id="41844"/>
    <lineage>
        <taxon>Eukaryota</taxon>
        <taxon>Viridiplantae</taxon>
        <taxon>Streptophyta</taxon>
        <taxon>Embryophyta</taxon>
        <taxon>Marchantiophyta</taxon>
        <taxon>Marchantiopsida</taxon>
        <taxon>Marchantiidae</taxon>
        <taxon>Marchantiales</taxon>
        <taxon>Ricciaceae</taxon>
        <taxon>Riccia</taxon>
    </lineage>
</organism>
<evidence type="ECO:0000313" key="2">
    <source>
        <dbReference type="Proteomes" id="UP001605036"/>
    </source>
</evidence>
<reference evidence="1 2" key="1">
    <citation type="submission" date="2024-09" db="EMBL/GenBank/DDBJ databases">
        <title>Chromosome-scale assembly of Riccia fluitans.</title>
        <authorList>
            <person name="Paukszto L."/>
            <person name="Sawicki J."/>
            <person name="Karawczyk K."/>
            <person name="Piernik-Szablinska J."/>
            <person name="Szczecinska M."/>
            <person name="Mazdziarz M."/>
        </authorList>
    </citation>
    <scope>NUCLEOTIDE SEQUENCE [LARGE SCALE GENOMIC DNA]</scope>
    <source>
        <strain evidence="1">Rf_01</strain>
        <tissue evidence="1">Aerial parts of the thallus</tissue>
    </source>
</reference>
<evidence type="ECO:0000313" key="1">
    <source>
        <dbReference type="EMBL" id="KAL2641744.1"/>
    </source>
</evidence>
<protein>
    <submittedName>
        <fullName evidence="1">Uncharacterized protein</fullName>
    </submittedName>
</protein>
<sequence length="92" mass="10187">MTLLFKHTLKGMDVVHVLPKAEIAFKLLFTEKFFIVVMVVVECSAEQTQSGAGSAICGDESHIRLGSTEHSLRLSNARLKDKYPRRAPEGLS</sequence>
<comment type="caution">
    <text evidence="1">The sequence shown here is derived from an EMBL/GenBank/DDBJ whole genome shotgun (WGS) entry which is preliminary data.</text>
</comment>
<accession>A0ABD1Z1S2</accession>
<name>A0ABD1Z1S2_9MARC</name>
<keyword evidence="2" id="KW-1185">Reference proteome</keyword>
<dbReference type="AlphaFoldDB" id="A0ABD1Z1S2"/>
<dbReference type="Proteomes" id="UP001605036">
    <property type="component" value="Unassembled WGS sequence"/>
</dbReference>